<gene>
    <name evidence="2" type="ORF">QJT80_00325</name>
</gene>
<proteinExistence type="predicted"/>
<name>A0AA95KI95_9GAMM</name>
<dbReference type="EMBL" id="CP124755">
    <property type="protein sequence ID" value="WGZ90930.1"/>
    <property type="molecule type" value="Genomic_DNA"/>
</dbReference>
<keyword evidence="1" id="KW-0732">Signal</keyword>
<accession>A0AA95KI95</accession>
<reference evidence="2" key="2">
    <citation type="submission" date="2023-04" db="EMBL/GenBank/DDBJ databases">
        <authorList>
            <person name="Beletskiy A.V."/>
            <person name="Mardanov A.V."/>
            <person name="Ravin N.V."/>
        </authorList>
    </citation>
    <scope>NUCLEOTIDE SEQUENCE</scope>
    <source>
        <strain evidence="2">GKL-01</strain>
    </source>
</reference>
<evidence type="ECO:0000313" key="2">
    <source>
        <dbReference type="EMBL" id="WGZ90930.1"/>
    </source>
</evidence>
<feature type="signal peptide" evidence="1">
    <location>
        <begin position="1"/>
        <end position="30"/>
    </location>
</feature>
<feature type="chain" id="PRO_5041633879" evidence="1">
    <location>
        <begin position="31"/>
        <end position="246"/>
    </location>
</feature>
<sequence length="246" mass="27829">MKKKLFLVTKIVAFAVALHLITSSMSLALAQTAQPSLETGLFRKLQNVPTLALANPRLESNDYAALGLKVITAPANVKQTILNYEKNRPTLATPNLNKCPLQAVNVETDNNPKTWEWLVTYPNACARLNAGKVKSFWLVQRSANGQLQVLLAERAYQVRIWQDKPSHNGRRIEVMLQDSVGSRYNDTAIPVQCYTMYQFNGRQYNPMAHSVQVYRDDPMSAGKDWRDVTGTDPYAQVDQHYQCRED</sequence>
<protein>
    <submittedName>
        <fullName evidence="2">Uncharacterized protein</fullName>
    </submittedName>
</protein>
<reference evidence="2" key="1">
    <citation type="journal article" date="2023" name="Int. J. Mol. Sci.">
        <title>Metagenomics Revealed a New Genus 'Candidatus Thiocaldithrix dubininis' gen. nov., sp. nov. and a New Species 'Candidatus Thiothrix putei' sp. nov. in the Family Thiotrichaceae, Some Members of Which Have Traits of Both Na+- and H+-Motive Energetics.</title>
        <authorList>
            <person name="Ravin N.V."/>
            <person name="Muntyan M.S."/>
            <person name="Smolyakov D.D."/>
            <person name="Rudenko T.S."/>
            <person name="Beletsky A.V."/>
            <person name="Mardanov A.V."/>
            <person name="Grabovich M.Y."/>
        </authorList>
    </citation>
    <scope>NUCLEOTIDE SEQUENCE</scope>
    <source>
        <strain evidence="2">GKL-01</strain>
    </source>
</reference>
<dbReference type="KEGG" id="tdu:QJT80_00325"/>
<dbReference type="Proteomes" id="UP001300672">
    <property type="component" value="Chromosome"/>
</dbReference>
<evidence type="ECO:0000256" key="1">
    <source>
        <dbReference type="SAM" id="SignalP"/>
    </source>
</evidence>
<organism evidence="2">
    <name type="scientific">Candidatus Thiocaldithrix dubininis</name>
    <dbReference type="NCBI Taxonomy" id="3080823"/>
    <lineage>
        <taxon>Bacteria</taxon>
        <taxon>Pseudomonadati</taxon>
        <taxon>Pseudomonadota</taxon>
        <taxon>Gammaproteobacteria</taxon>
        <taxon>Thiotrichales</taxon>
        <taxon>Thiotrichaceae</taxon>
        <taxon>Candidatus Thiocaldithrix</taxon>
    </lineage>
</organism>
<dbReference type="AlphaFoldDB" id="A0AA95KI95"/>